<evidence type="ECO:0000256" key="2">
    <source>
        <dbReference type="SAM" id="Coils"/>
    </source>
</evidence>
<comment type="caution">
    <text evidence="5">The sequence shown here is derived from an EMBL/GenBank/DDBJ whole genome shotgun (WGS) entry which is preliminary data.</text>
</comment>
<dbReference type="OrthoDB" id="444379at2759"/>
<evidence type="ECO:0000313" key="6">
    <source>
        <dbReference type="Proteomes" id="UP000320333"/>
    </source>
</evidence>
<keyword evidence="1 5" id="KW-0012">Acyltransferase</keyword>
<keyword evidence="1 5" id="KW-0808">Transferase</keyword>
<gene>
    <name evidence="5" type="ORF">CcCBS67573_g04679</name>
</gene>
<dbReference type="GO" id="GO:0005929">
    <property type="term" value="C:cilium"/>
    <property type="evidence" value="ECO:0007669"/>
    <property type="project" value="TreeGrafter"/>
</dbReference>
<accession>A0A507FE79</accession>
<evidence type="ECO:0000256" key="3">
    <source>
        <dbReference type="SAM" id="MobiDB-lite"/>
    </source>
</evidence>
<dbReference type="PANTHER" id="PTHR31432:SF0">
    <property type="entry name" value="INTRAFLAGELLAR TRANSPORT PROTEIN 74 HOMOLOG"/>
    <property type="match status" value="1"/>
</dbReference>
<dbReference type="SUPFAM" id="SSF69593">
    <property type="entry name" value="Glycerol-3-phosphate (1)-acyltransferase"/>
    <property type="match status" value="1"/>
</dbReference>
<dbReference type="Pfam" id="PF01553">
    <property type="entry name" value="Acyltransferase"/>
    <property type="match status" value="1"/>
</dbReference>
<dbReference type="GO" id="GO:0008654">
    <property type="term" value="P:phospholipid biosynthetic process"/>
    <property type="evidence" value="ECO:0007669"/>
    <property type="project" value="UniProtKB-KW"/>
</dbReference>
<feature type="compositionally biased region" description="Basic and acidic residues" evidence="3">
    <location>
        <begin position="11"/>
        <end position="29"/>
    </location>
</feature>
<protein>
    <recommendedName>
        <fullName evidence="1">1-acyl-sn-glycerol-3-phosphate acyltransferase</fullName>
        <ecNumber evidence="1">2.3.1.51</ecNumber>
    </recommendedName>
</protein>
<dbReference type="EC" id="2.3.1.51" evidence="1"/>
<dbReference type="InterPro" id="IPR002123">
    <property type="entry name" value="Plipid/glycerol_acylTrfase"/>
</dbReference>
<dbReference type="GO" id="GO:0030992">
    <property type="term" value="C:intraciliary transport particle B"/>
    <property type="evidence" value="ECO:0007669"/>
    <property type="project" value="InterPro"/>
</dbReference>
<evidence type="ECO:0000313" key="5">
    <source>
        <dbReference type="EMBL" id="TPX74055.1"/>
    </source>
</evidence>
<dbReference type="STRING" id="246404.A0A507FE79"/>
<proteinExistence type="inferred from homology"/>
<dbReference type="NCBIfam" id="TIGR00530">
    <property type="entry name" value="AGP_acyltrn"/>
    <property type="match status" value="1"/>
</dbReference>
<feature type="domain" description="Phospholipid/glycerol acyltransferase" evidence="4">
    <location>
        <begin position="109"/>
        <end position="226"/>
    </location>
</feature>
<feature type="coiled-coil region" evidence="2">
    <location>
        <begin position="701"/>
        <end position="814"/>
    </location>
</feature>
<dbReference type="SMART" id="SM00563">
    <property type="entry name" value="PlsC"/>
    <property type="match status" value="1"/>
</dbReference>
<evidence type="ECO:0000256" key="1">
    <source>
        <dbReference type="RuleBase" id="RU361267"/>
    </source>
</evidence>
<sequence>MEPVRASKRTTNKDEKRSSSSAAKSEDTIARKSATTVEHIAFGVKVALMANAFGVASGFGMAGAVYHARGDRRKGNAIARDALRVVGGAVLNVRVQMLGRENLGGQRPAVFVCNHQNILDIFLLSYIFPDNCAIMAKDSFFYIPLMGQFLYLADNIFIDRENAKSAAKTMKFVSDELKRKNMGMFMFPEGTRSYQTDNSLLPFKQGAFRLAVEGQMPIIPIVVSTYGDVCDETRKVFKGGDVVVKVLDPIPTVGKTQADVRLVMDQTRNLMLNTLKEISKPNADLRLDPWQTDPAVDQETRQVRNFEAVLSVFKPPISRVLGWGGAPGRGGGAPVAPGSRAGPPIMPVKMPSNFQSAAFWMLNCFRQPGNARGPGTARPTTGSLRGGFGFQVVDRPMTQQGLGGIKANLQNAGNGRLVQDRTFFQSELRQKINLLSTEINKLNQEAEAMKKENSHYATFEKRADILANELRELQGQLGDFNTLIDKLHTDSDLGDIEKHCAQLKSKNQRESQILDEVFMQRQQKDLLVREVEKSIEDERQKSEAQINELDPERRAVYLDAKDQNQRYIEEIHSRQIQLDDLTTKESMHKQEIRHDTVKQRTLAYYEKLMTLKSKKTEMEEALRMLDKEAGPQEKNRLLDQVKEDNQETSAMERKISELEEQARRFKESLSQMDMDTDPSQHEKSGKFEELVKKDREMQTFLDSFEDRKHDAMNQNAELEKEIIRLLARIKSLAKSDTNNATQQDHEDLQSDLKFKEKEMKNSENTMEGLIIERDRRLQDFDKVNQLESKLNSELKHLNEKIEKMQTDIKKVSNIDGIKREAEFMKKKNLNDREFLKIQRDTLRAYDKTLVSRQEIKRAHIHENETYTQLGALEQRLRHHESNNFHLKEYIVSKTAESDYRTIAIESMQLVDELNLLRGKLLSLPPAR</sequence>
<comment type="catalytic activity">
    <reaction evidence="1">
        <text>a 1-acyl-sn-glycero-3-phosphate + an acyl-CoA = a 1,2-diacyl-sn-glycero-3-phosphate + CoA</text>
        <dbReference type="Rhea" id="RHEA:19709"/>
        <dbReference type="ChEBI" id="CHEBI:57287"/>
        <dbReference type="ChEBI" id="CHEBI:57970"/>
        <dbReference type="ChEBI" id="CHEBI:58342"/>
        <dbReference type="ChEBI" id="CHEBI:58608"/>
        <dbReference type="EC" id="2.3.1.51"/>
    </reaction>
</comment>
<keyword evidence="1" id="KW-0594">Phospholipid biosynthesis</keyword>
<dbReference type="GO" id="GO:0048487">
    <property type="term" value="F:beta-tubulin binding"/>
    <property type="evidence" value="ECO:0007669"/>
    <property type="project" value="InterPro"/>
</dbReference>
<reference evidence="5 6" key="1">
    <citation type="journal article" date="2019" name="Sci. Rep.">
        <title>Comparative genomics of chytrid fungi reveal insights into the obligate biotrophic and pathogenic lifestyle of Synchytrium endobioticum.</title>
        <authorList>
            <person name="van de Vossenberg B.T.L.H."/>
            <person name="Warris S."/>
            <person name="Nguyen H.D.T."/>
            <person name="van Gent-Pelzer M.P.E."/>
            <person name="Joly D.L."/>
            <person name="van de Geest H.C."/>
            <person name="Bonants P.J.M."/>
            <person name="Smith D.S."/>
            <person name="Levesque C.A."/>
            <person name="van der Lee T.A.J."/>
        </authorList>
    </citation>
    <scope>NUCLEOTIDE SEQUENCE [LARGE SCALE GENOMIC DNA]</scope>
    <source>
        <strain evidence="5 6">CBS 675.73</strain>
    </source>
</reference>
<dbReference type="EMBL" id="QEAP01000147">
    <property type="protein sequence ID" value="TPX74055.1"/>
    <property type="molecule type" value="Genomic_DNA"/>
</dbReference>
<feature type="coiled-coil region" evidence="2">
    <location>
        <begin position="425"/>
        <end position="476"/>
    </location>
</feature>
<keyword evidence="1" id="KW-1208">Phospholipid metabolism</keyword>
<feature type="region of interest" description="Disordered" evidence="3">
    <location>
        <begin position="1"/>
        <end position="29"/>
    </location>
</feature>
<feature type="compositionally biased region" description="Basic residues" evidence="3">
    <location>
        <begin position="1"/>
        <end position="10"/>
    </location>
</feature>
<dbReference type="AlphaFoldDB" id="A0A507FE79"/>
<comment type="domain">
    <text evidence="1">The HXXXXD motif is essential for acyltransferase activity and may constitute the binding site for the phosphate moiety of the glycerol-3-phosphate.</text>
</comment>
<keyword evidence="1" id="KW-0444">Lipid biosynthesis</keyword>
<dbReference type="CDD" id="cd07989">
    <property type="entry name" value="LPLAT_AGPAT-like"/>
    <property type="match status" value="1"/>
</dbReference>
<keyword evidence="2" id="KW-0175">Coiled coil</keyword>
<feature type="coiled-coil region" evidence="2">
    <location>
        <begin position="608"/>
        <end position="675"/>
    </location>
</feature>
<comment type="similarity">
    <text evidence="1">Belongs to the 1-acyl-sn-glycerol-3-phosphate acyltransferase family.</text>
</comment>
<dbReference type="GO" id="GO:0035735">
    <property type="term" value="P:intraciliary transport involved in cilium assembly"/>
    <property type="evidence" value="ECO:0007669"/>
    <property type="project" value="TreeGrafter"/>
</dbReference>
<organism evidence="5 6">
    <name type="scientific">Chytriomyces confervae</name>
    <dbReference type="NCBI Taxonomy" id="246404"/>
    <lineage>
        <taxon>Eukaryota</taxon>
        <taxon>Fungi</taxon>
        <taxon>Fungi incertae sedis</taxon>
        <taxon>Chytridiomycota</taxon>
        <taxon>Chytridiomycota incertae sedis</taxon>
        <taxon>Chytridiomycetes</taxon>
        <taxon>Chytridiales</taxon>
        <taxon>Chytriomycetaceae</taxon>
        <taxon>Chytriomyces</taxon>
    </lineage>
</organism>
<dbReference type="InterPro" id="IPR029602">
    <property type="entry name" value="IFT74"/>
</dbReference>
<keyword evidence="1" id="KW-0443">Lipid metabolism</keyword>
<dbReference type="GO" id="GO:0003841">
    <property type="term" value="F:1-acylglycerol-3-phosphate O-acyltransferase activity"/>
    <property type="evidence" value="ECO:0007669"/>
    <property type="project" value="UniProtKB-UniRule"/>
</dbReference>
<keyword evidence="6" id="KW-1185">Reference proteome</keyword>
<evidence type="ECO:0000259" key="4">
    <source>
        <dbReference type="SMART" id="SM00563"/>
    </source>
</evidence>
<dbReference type="Proteomes" id="UP000320333">
    <property type="component" value="Unassembled WGS sequence"/>
</dbReference>
<dbReference type="InterPro" id="IPR004552">
    <property type="entry name" value="AGP_acyltrans"/>
</dbReference>
<dbReference type="GO" id="GO:0016020">
    <property type="term" value="C:membrane"/>
    <property type="evidence" value="ECO:0007669"/>
    <property type="project" value="InterPro"/>
</dbReference>
<dbReference type="PANTHER" id="PTHR31432">
    <property type="entry name" value="INTRAFLAGELLAR TRANSPORT PROTEIN 74 HOMOLOG"/>
    <property type="match status" value="1"/>
</dbReference>
<name>A0A507FE79_9FUNG</name>